<reference evidence="9" key="1">
    <citation type="submission" date="2022-09" db="EMBL/GenBank/DDBJ databases">
        <title>Winslowiella arboricola sp. nov., isolated from bleeding cankers on broadleaf hosts.</title>
        <authorList>
            <person name="Brady C."/>
            <person name="Kaur S."/>
            <person name="Crampton B."/>
            <person name="Maddock D."/>
            <person name="Arnold D."/>
            <person name="Denman S."/>
        </authorList>
    </citation>
    <scope>NUCLEOTIDE SEQUENCE</scope>
    <source>
        <strain evidence="9">BAC 15a-03b</strain>
    </source>
</reference>
<dbReference type="Proteomes" id="UP001064262">
    <property type="component" value="Unassembled WGS sequence"/>
</dbReference>
<dbReference type="CDD" id="cd03487">
    <property type="entry name" value="RT_Bac_retron_II"/>
    <property type="match status" value="1"/>
</dbReference>
<evidence type="ECO:0000256" key="5">
    <source>
        <dbReference type="ARBA" id="ARBA00022918"/>
    </source>
</evidence>
<accession>A0A9J6PR97</accession>
<evidence type="ECO:0000256" key="2">
    <source>
        <dbReference type="ARBA" id="ARBA00022695"/>
    </source>
</evidence>
<dbReference type="GO" id="GO:0003964">
    <property type="term" value="F:RNA-directed DNA polymerase activity"/>
    <property type="evidence" value="ECO:0007669"/>
    <property type="project" value="UniProtKB-KW"/>
</dbReference>
<proteinExistence type="inferred from homology"/>
<protein>
    <submittedName>
        <fullName evidence="9">Reverse transcriptase family protein</fullName>
    </submittedName>
</protein>
<dbReference type="SUPFAM" id="SSF56672">
    <property type="entry name" value="DNA/RNA polymerases"/>
    <property type="match status" value="1"/>
</dbReference>
<dbReference type="PROSITE" id="PS50878">
    <property type="entry name" value="RT_POL"/>
    <property type="match status" value="1"/>
</dbReference>
<comment type="similarity">
    <text evidence="7">Belongs to the bacterial reverse transcriptase family.</text>
</comment>
<feature type="domain" description="Reverse transcriptase" evidence="8">
    <location>
        <begin position="1"/>
        <end position="249"/>
    </location>
</feature>
<dbReference type="GO" id="GO:0003723">
    <property type="term" value="F:RNA binding"/>
    <property type="evidence" value="ECO:0007669"/>
    <property type="project" value="InterPro"/>
</dbReference>
<evidence type="ECO:0000256" key="7">
    <source>
        <dbReference type="ARBA" id="ARBA00034120"/>
    </source>
</evidence>
<evidence type="ECO:0000256" key="6">
    <source>
        <dbReference type="ARBA" id="ARBA00023118"/>
    </source>
</evidence>
<dbReference type="Pfam" id="PF00078">
    <property type="entry name" value="RVT_1"/>
    <property type="match status" value="1"/>
</dbReference>
<keyword evidence="10" id="KW-1185">Reference proteome</keyword>
<dbReference type="AlphaFoldDB" id="A0A9J6PR97"/>
<gene>
    <name evidence="9" type="ORF">N5923_03585</name>
</gene>
<keyword evidence="1" id="KW-0808">Transferase</keyword>
<keyword evidence="4" id="KW-0460">Magnesium</keyword>
<evidence type="ECO:0000313" key="9">
    <source>
        <dbReference type="EMBL" id="MCU5776583.1"/>
    </source>
</evidence>
<dbReference type="PRINTS" id="PR00866">
    <property type="entry name" value="RNADNAPOLMS"/>
</dbReference>
<name>A0A9J6PR97_9GAMM</name>
<dbReference type="EMBL" id="JAODIM010000035">
    <property type="protein sequence ID" value="MCU5776583.1"/>
    <property type="molecule type" value="Genomic_DNA"/>
</dbReference>
<sequence>MASSFSFKETFTPIQNVQSLINLLGIKDTQKFEDLIINGAESSYYVKPPIKKKNGGERIVYAPNKMLKSLLRKINQKIFTQINYPDYLFGSIPDIENPRDYILCAEQHCKAKVLIKIDIENFFPTMREEYVYNIFNKLLKCSEEVSNILTKLTTFNGYVPQGAPTSTYLANLYFFDTEPKKVQHLRKQGFRYTRLIDDITISRPTKEGSWKYIESYISQFITQKSLSINKEKTTSISSCSPQQFKVHSLSVEGDKPKFPKVERLKIKDQVHRVVKTGYGKDNERMKKSFHSFYFSVRGKITKLKRVKCSDYPLFRGMLKRHCDPLPDHKEIIRINRVISNLSKDFNAIGDSERYKSRYFQVLFRLSILKKLYPKESEEFKKRLKSISPKKNEK</sequence>
<keyword evidence="3" id="KW-0479">Metal-binding</keyword>
<evidence type="ECO:0000313" key="10">
    <source>
        <dbReference type="Proteomes" id="UP001064262"/>
    </source>
</evidence>
<evidence type="ECO:0000256" key="3">
    <source>
        <dbReference type="ARBA" id="ARBA00022723"/>
    </source>
</evidence>
<dbReference type="InterPro" id="IPR000123">
    <property type="entry name" value="Reverse_transcriptase_msDNA"/>
</dbReference>
<organism evidence="9 10">
    <name type="scientific">Winslowiella arboricola</name>
    <dbReference type="NCBI Taxonomy" id="2978220"/>
    <lineage>
        <taxon>Bacteria</taxon>
        <taxon>Pseudomonadati</taxon>
        <taxon>Pseudomonadota</taxon>
        <taxon>Gammaproteobacteria</taxon>
        <taxon>Enterobacterales</taxon>
        <taxon>Erwiniaceae</taxon>
        <taxon>Winslowiella</taxon>
    </lineage>
</organism>
<keyword evidence="5 9" id="KW-0695">RNA-directed DNA polymerase</keyword>
<evidence type="ECO:0000256" key="1">
    <source>
        <dbReference type="ARBA" id="ARBA00022679"/>
    </source>
</evidence>
<keyword evidence="6" id="KW-0051">Antiviral defense</keyword>
<dbReference type="InterPro" id="IPR043502">
    <property type="entry name" value="DNA/RNA_pol_sf"/>
</dbReference>
<keyword evidence="2" id="KW-0548">Nucleotidyltransferase</keyword>
<comment type="caution">
    <text evidence="9">The sequence shown here is derived from an EMBL/GenBank/DDBJ whole genome shotgun (WGS) entry which is preliminary data.</text>
</comment>
<dbReference type="RefSeq" id="WP_267142838.1">
    <property type="nucleotide sequence ID" value="NZ_JAODIL010000073.1"/>
</dbReference>
<dbReference type="GO" id="GO:0051607">
    <property type="term" value="P:defense response to virus"/>
    <property type="evidence" value="ECO:0007669"/>
    <property type="project" value="UniProtKB-KW"/>
</dbReference>
<evidence type="ECO:0000256" key="4">
    <source>
        <dbReference type="ARBA" id="ARBA00022842"/>
    </source>
</evidence>
<dbReference type="InterPro" id="IPR000477">
    <property type="entry name" value="RT_dom"/>
</dbReference>
<dbReference type="GO" id="GO:0046872">
    <property type="term" value="F:metal ion binding"/>
    <property type="evidence" value="ECO:0007669"/>
    <property type="project" value="UniProtKB-KW"/>
</dbReference>
<evidence type="ECO:0000259" key="8">
    <source>
        <dbReference type="PROSITE" id="PS50878"/>
    </source>
</evidence>